<evidence type="ECO:0000313" key="1">
    <source>
        <dbReference type="EMBL" id="TLS37848.1"/>
    </source>
</evidence>
<dbReference type="AlphaFoldDB" id="A0A5R9F891"/>
<dbReference type="Gene3D" id="3.40.50.1000">
    <property type="entry name" value="HAD superfamily/HAD-like"/>
    <property type="match status" value="1"/>
</dbReference>
<dbReference type="Proteomes" id="UP000308230">
    <property type="component" value="Unassembled WGS sequence"/>
</dbReference>
<dbReference type="Pfam" id="PF08282">
    <property type="entry name" value="Hydrolase_3"/>
    <property type="match status" value="1"/>
</dbReference>
<dbReference type="InterPro" id="IPR000150">
    <property type="entry name" value="Cof"/>
</dbReference>
<gene>
    <name evidence="1" type="ORF">FCL54_08495</name>
</gene>
<dbReference type="GO" id="GO:0016791">
    <property type="term" value="F:phosphatase activity"/>
    <property type="evidence" value="ECO:0007669"/>
    <property type="project" value="TreeGrafter"/>
</dbReference>
<keyword evidence="2" id="KW-1185">Reference proteome</keyword>
<dbReference type="SFLD" id="SFLDG01140">
    <property type="entry name" value="C2.B:_Phosphomannomutase_and_P"/>
    <property type="match status" value="1"/>
</dbReference>
<reference evidence="1 2" key="1">
    <citation type="submission" date="2019-04" db="EMBL/GenBank/DDBJ databases">
        <title>Bacillus caeni sp. nov., a bacterium isolated from mangrove sediment.</title>
        <authorList>
            <person name="Huang H."/>
            <person name="Mo K."/>
            <person name="Hu Y."/>
        </authorList>
    </citation>
    <scope>NUCLEOTIDE SEQUENCE [LARGE SCALE GENOMIC DNA]</scope>
    <source>
        <strain evidence="1 2">HB172195</strain>
    </source>
</reference>
<dbReference type="GO" id="GO:0000287">
    <property type="term" value="F:magnesium ion binding"/>
    <property type="evidence" value="ECO:0007669"/>
    <property type="project" value="TreeGrafter"/>
</dbReference>
<proteinExistence type="predicted"/>
<dbReference type="NCBIfam" id="TIGR01484">
    <property type="entry name" value="HAD-SF-IIB"/>
    <property type="match status" value="1"/>
</dbReference>
<organism evidence="1 2">
    <name type="scientific">Exobacillus caeni</name>
    <dbReference type="NCBI Taxonomy" id="2574798"/>
    <lineage>
        <taxon>Bacteria</taxon>
        <taxon>Bacillati</taxon>
        <taxon>Bacillota</taxon>
        <taxon>Bacilli</taxon>
        <taxon>Bacillales</taxon>
        <taxon>Guptibacillaceae</taxon>
        <taxon>Exobacillus</taxon>
    </lineage>
</organism>
<evidence type="ECO:0000313" key="2">
    <source>
        <dbReference type="Proteomes" id="UP000308230"/>
    </source>
</evidence>
<dbReference type="PROSITE" id="PS01228">
    <property type="entry name" value="COF_1"/>
    <property type="match status" value="1"/>
</dbReference>
<sequence>MKEPHLIAIDLDGTLLTDDKEISARTKGILFEARKQGHHVVIATGRPYRASHMYYHELNLDTPIVNFNGAFVHHPLNDSWGVHHTPLDLSTAKSIINTCREFDVKNVMAEVIDDVYLHNHDEYIIDSFFNRDTPVQTGDLHRILKDDPTSLLIYPHEHQVKDLRHLLEHHHAEVIEHRVWAAPWNVIEIVRTGLNKAVGLQKIADYLNVPKNRIIAFGDEDNDLEMIEYAGHGVAMGNAIDDLKSIADSITKTNEEDGIAHYLEDVLKLRINTKESLL</sequence>
<dbReference type="InterPro" id="IPR006379">
    <property type="entry name" value="HAD-SF_hydro_IIB"/>
</dbReference>
<dbReference type="OrthoDB" id="9781413at2"/>
<protein>
    <submittedName>
        <fullName evidence="1">HAD family phosphatase</fullName>
    </submittedName>
</protein>
<dbReference type="SFLD" id="SFLDS00003">
    <property type="entry name" value="Haloacid_Dehalogenase"/>
    <property type="match status" value="1"/>
</dbReference>
<dbReference type="GO" id="GO:0005829">
    <property type="term" value="C:cytosol"/>
    <property type="evidence" value="ECO:0007669"/>
    <property type="project" value="TreeGrafter"/>
</dbReference>
<dbReference type="InterPro" id="IPR036412">
    <property type="entry name" value="HAD-like_sf"/>
</dbReference>
<accession>A0A5R9F891</accession>
<dbReference type="PANTHER" id="PTHR10000:SF23">
    <property type="entry name" value="5-AMINO-6-(5-PHOSPHO-D-RIBITYLAMINO)URACIL PHOSPHATASE YITU"/>
    <property type="match status" value="1"/>
</dbReference>
<dbReference type="RefSeq" id="WP_138125324.1">
    <property type="nucleotide sequence ID" value="NZ_SWLG01000005.1"/>
</dbReference>
<dbReference type="PANTHER" id="PTHR10000">
    <property type="entry name" value="PHOSPHOSERINE PHOSPHATASE"/>
    <property type="match status" value="1"/>
</dbReference>
<dbReference type="EMBL" id="SWLG01000005">
    <property type="protein sequence ID" value="TLS37848.1"/>
    <property type="molecule type" value="Genomic_DNA"/>
</dbReference>
<dbReference type="CDD" id="cd07516">
    <property type="entry name" value="HAD_Pase"/>
    <property type="match status" value="1"/>
</dbReference>
<dbReference type="NCBIfam" id="TIGR00099">
    <property type="entry name" value="Cof-subfamily"/>
    <property type="match status" value="1"/>
</dbReference>
<dbReference type="Gene3D" id="3.30.1240.10">
    <property type="match status" value="1"/>
</dbReference>
<comment type="caution">
    <text evidence="1">The sequence shown here is derived from an EMBL/GenBank/DDBJ whole genome shotgun (WGS) entry which is preliminary data.</text>
</comment>
<dbReference type="SUPFAM" id="SSF56784">
    <property type="entry name" value="HAD-like"/>
    <property type="match status" value="1"/>
</dbReference>
<dbReference type="InterPro" id="IPR023214">
    <property type="entry name" value="HAD_sf"/>
</dbReference>
<name>A0A5R9F891_9BACL</name>